<comment type="caution">
    <text evidence="1">The sequence shown here is derived from an EMBL/GenBank/DDBJ whole genome shotgun (WGS) entry which is preliminary data.</text>
</comment>
<gene>
    <name evidence="1" type="ORF">KC669_05245</name>
</gene>
<dbReference type="EMBL" id="JAGQLF010000120">
    <property type="protein sequence ID" value="MCA9387408.1"/>
    <property type="molecule type" value="Genomic_DNA"/>
</dbReference>
<dbReference type="AlphaFoldDB" id="A0A955LC36"/>
<organism evidence="1 2">
    <name type="scientific">Candidatus Dojkabacteria bacterium</name>
    <dbReference type="NCBI Taxonomy" id="2099670"/>
    <lineage>
        <taxon>Bacteria</taxon>
        <taxon>Candidatus Dojkabacteria</taxon>
    </lineage>
</organism>
<dbReference type="SUPFAM" id="SSF53597">
    <property type="entry name" value="Dihydrofolate reductase-like"/>
    <property type="match status" value="1"/>
</dbReference>
<sequence>MKLTLYNAISVDGFIATKDGDTSWVADADWDVFESLCYQYRNLVCGRRTYEEMTEDPDIDQTKINYHVLTSDPQTHNQFKYISQLVDFYKENEVEEALLIGGGIANASLLK</sequence>
<name>A0A955LC36_9BACT</name>
<reference evidence="1" key="1">
    <citation type="submission" date="2020-04" db="EMBL/GenBank/DDBJ databases">
        <authorList>
            <person name="Zhang T."/>
        </authorList>
    </citation>
    <scope>NUCLEOTIDE SEQUENCE</scope>
    <source>
        <strain evidence="1">HKST-UBA09</strain>
    </source>
</reference>
<evidence type="ECO:0008006" key="3">
    <source>
        <dbReference type="Google" id="ProtNLM"/>
    </source>
</evidence>
<feature type="non-terminal residue" evidence="1">
    <location>
        <position position="111"/>
    </location>
</feature>
<protein>
    <recommendedName>
        <fullName evidence="3">Bacterial bifunctional deaminase-reductase C-terminal domain-containing protein</fullName>
    </recommendedName>
</protein>
<evidence type="ECO:0000313" key="1">
    <source>
        <dbReference type="EMBL" id="MCA9387408.1"/>
    </source>
</evidence>
<proteinExistence type="predicted"/>
<evidence type="ECO:0000313" key="2">
    <source>
        <dbReference type="Proteomes" id="UP000714915"/>
    </source>
</evidence>
<dbReference type="Proteomes" id="UP000714915">
    <property type="component" value="Unassembled WGS sequence"/>
</dbReference>
<dbReference type="InterPro" id="IPR024072">
    <property type="entry name" value="DHFR-like_dom_sf"/>
</dbReference>
<reference evidence="1" key="2">
    <citation type="journal article" date="2021" name="Microbiome">
        <title>Successional dynamics and alternative stable states in a saline activated sludge microbial community over 9 years.</title>
        <authorList>
            <person name="Wang Y."/>
            <person name="Ye J."/>
            <person name="Ju F."/>
            <person name="Liu L."/>
            <person name="Boyd J.A."/>
            <person name="Deng Y."/>
            <person name="Parks D.H."/>
            <person name="Jiang X."/>
            <person name="Yin X."/>
            <person name="Woodcroft B.J."/>
            <person name="Tyson G.W."/>
            <person name="Hugenholtz P."/>
            <person name="Polz M.F."/>
            <person name="Zhang T."/>
        </authorList>
    </citation>
    <scope>NUCLEOTIDE SEQUENCE</scope>
    <source>
        <strain evidence="1">HKST-UBA09</strain>
    </source>
</reference>
<accession>A0A955LC36</accession>
<dbReference type="Gene3D" id="3.40.430.10">
    <property type="entry name" value="Dihydrofolate Reductase, subunit A"/>
    <property type="match status" value="1"/>
</dbReference>